<evidence type="ECO:0000313" key="5">
    <source>
        <dbReference type="Proteomes" id="UP000052258"/>
    </source>
</evidence>
<reference evidence="4 5" key="1">
    <citation type="journal article" date="2015" name="Genome Biol. Evol.">
        <title>Comparative Genomics of Listeria Sensu Lato: Genus-Wide Differences in Evolutionary Dynamics and the Progressive Gain of Complex, Potentially Pathogenicity-Related Traits through Lateral Gene Transfer.</title>
        <authorList>
            <person name="Chiara M."/>
            <person name="Caruso M."/>
            <person name="D'Erchia A.M."/>
            <person name="Manzari C."/>
            <person name="Fraccalvieri R."/>
            <person name="Goffredo E."/>
            <person name="Latorre L."/>
            <person name="Miccolupo A."/>
            <person name="Padalino I."/>
            <person name="Santagada G."/>
            <person name="Chiocco D."/>
            <person name="Pesole G."/>
            <person name="Horner D.S."/>
            <person name="Parisi A."/>
        </authorList>
    </citation>
    <scope>NUCLEOTIDE SEQUENCE [LARGE SCALE GENOMIC DNA]</scope>
    <source>
        <strain evidence="4 5">1991</strain>
    </source>
</reference>
<dbReference type="AlphaFoldDB" id="A0A0J8GB70"/>
<evidence type="ECO:0000313" key="4">
    <source>
        <dbReference type="EMBL" id="KMT58079.1"/>
    </source>
</evidence>
<dbReference type="PANTHER" id="PTHR11092">
    <property type="entry name" value="SUGAR NUCLEOTIDE EPIMERASE RELATED"/>
    <property type="match status" value="1"/>
</dbReference>
<name>A0A0J8GB70_9LIST</name>
<feature type="domain" description="NAD-dependent epimerase/dehydratase" evidence="2">
    <location>
        <begin position="3"/>
        <end position="218"/>
    </location>
</feature>
<comment type="similarity">
    <text evidence="1">Belongs to the NAD(P)-dependent epimerase/dehydratase family. SDR39U1 subfamily.</text>
</comment>
<dbReference type="RefSeq" id="WP_059140208.1">
    <property type="nucleotide sequence ID" value="NZ_KQ130621.1"/>
</dbReference>
<dbReference type="Pfam" id="PF08338">
    <property type="entry name" value="DUF1731"/>
    <property type="match status" value="1"/>
</dbReference>
<accession>A0A0J8GB70</accession>
<sequence>MKILIAGGTGFVGRHLTHDFEKTMDDVFILTRSEQKDYANIHFIPWLRGDNELPDLKNETFDAVINLAGVSLSDGRYTDEKKRAIVSSRVESTAALLSIVRKMKTKPKVWINASATGVYPSSKSALYSDIGENPISRTFLARTVYEWEKTAYEAEKYDIRVAFARFGLILGTDGGAFPIFEKVFQNFFGGRFGNGKQWYSWVHIEDVVSAIRFIIQTDNLSGPINFVAPHPVQEKKFAEVLGKRLHRPYKTRIPKKAIKLVLGDKSAMILDSQRVYPDKLLANHFEFQFNTIDEALADLMAE</sequence>
<dbReference type="EMBL" id="AZHO01000034">
    <property type="protein sequence ID" value="KMT58079.1"/>
    <property type="molecule type" value="Genomic_DNA"/>
</dbReference>
<dbReference type="InterPro" id="IPR036291">
    <property type="entry name" value="NAD(P)-bd_dom_sf"/>
</dbReference>
<dbReference type="SUPFAM" id="SSF51735">
    <property type="entry name" value="NAD(P)-binding Rossmann-fold domains"/>
    <property type="match status" value="1"/>
</dbReference>
<evidence type="ECO:0008006" key="6">
    <source>
        <dbReference type="Google" id="ProtNLM"/>
    </source>
</evidence>
<dbReference type="NCBIfam" id="TIGR01777">
    <property type="entry name" value="yfcH"/>
    <property type="match status" value="1"/>
</dbReference>
<evidence type="ECO:0000259" key="2">
    <source>
        <dbReference type="Pfam" id="PF01370"/>
    </source>
</evidence>
<dbReference type="Proteomes" id="UP000052258">
    <property type="component" value="Unassembled WGS sequence"/>
</dbReference>
<feature type="domain" description="DUF1731" evidence="3">
    <location>
        <begin position="253"/>
        <end position="299"/>
    </location>
</feature>
<protein>
    <recommendedName>
        <fullName evidence="6">TIGR01777 family protein</fullName>
    </recommendedName>
</protein>
<dbReference type="PANTHER" id="PTHR11092:SF0">
    <property type="entry name" value="EPIMERASE FAMILY PROTEIN SDR39U1"/>
    <property type="match status" value="1"/>
</dbReference>
<evidence type="ECO:0000256" key="1">
    <source>
        <dbReference type="ARBA" id="ARBA00009353"/>
    </source>
</evidence>
<comment type="caution">
    <text evidence="4">The sequence shown here is derived from an EMBL/GenBank/DDBJ whole genome shotgun (WGS) entry which is preliminary data.</text>
</comment>
<dbReference type="PATRIC" id="fig|1430899.3.peg.2463"/>
<dbReference type="InterPro" id="IPR001509">
    <property type="entry name" value="Epimerase_deHydtase"/>
</dbReference>
<dbReference type="InterPro" id="IPR013549">
    <property type="entry name" value="DUF1731"/>
</dbReference>
<organism evidence="4 5">
    <name type="scientific">Listeria fleischmannii 1991</name>
    <dbReference type="NCBI Taxonomy" id="1430899"/>
    <lineage>
        <taxon>Bacteria</taxon>
        <taxon>Bacillati</taxon>
        <taxon>Bacillota</taxon>
        <taxon>Bacilli</taxon>
        <taxon>Bacillales</taxon>
        <taxon>Listeriaceae</taxon>
        <taxon>Listeria</taxon>
    </lineage>
</organism>
<dbReference type="Pfam" id="PF01370">
    <property type="entry name" value="Epimerase"/>
    <property type="match status" value="1"/>
</dbReference>
<dbReference type="Gene3D" id="3.40.50.720">
    <property type="entry name" value="NAD(P)-binding Rossmann-like Domain"/>
    <property type="match status" value="1"/>
</dbReference>
<keyword evidence="5" id="KW-1185">Reference proteome</keyword>
<dbReference type="OrthoDB" id="9801773at2"/>
<proteinExistence type="inferred from homology"/>
<evidence type="ECO:0000259" key="3">
    <source>
        <dbReference type="Pfam" id="PF08338"/>
    </source>
</evidence>
<gene>
    <name evidence="4" type="ORF">X560_2412</name>
</gene>
<dbReference type="InterPro" id="IPR010099">
    <property type="entry name" value="SDR39U1"/>
</dbReference>